<reference evidence="2" key="1">
    <citation type="journal article" date="2019" name="Int. J. Syst. Evol. Microbiol.">
        <title>The Global Catalogue of Microorganisms (GCM) 10K type strain sequencing project: providing services to taxonomists for standard genome sequencing and annotation.</title>
        <authorList>
            <consortium name="The Broad Institute Genomics Platform"/>
            <consortium name="The Broad Institute Genome Sequencing Center for Infectious Disease"/>
            <person name="Wu L."/>
            <person name="Ma J."/>
        </authorList>
    </citation>
    <scope>NUCLEOTIDE SEQUENCE [LARGE SCALE GENOMIC DNA]</scope>
    <source>
        <strain evidence="2">CCM 8904</strain>
    </source>
</reference>
<dbReference type="InterPro" id="IPR009057">
    <property type="entry name" value="Homeodomain-like_sf"/>
</dbReference>
<dbReference type="RefSeq" id="WP_125553262.1">
    <property type="nucleotide sequence ID" value="NZ_JBHSSL010000007.1"/>
</dbReference>
<dbReference type="Gene3D" id="1.10.10.60">
    <property type="entry name" value="Homeodomain-like"/>
    <property type="match status" value="1"/>
</dbReference>
<protein>
    <submittedName>
        <fullName evidence="1">TetR/AcrR family transcriptional regulator</fullName>
    </submittedName>
</protein>
<name>A0ABW1RD94_9LACO</name>
<dbReference type="InterPro" id="IPR036271">
    <property type="entry name" value="Tet_transcr_reg_TetR-rel_C_sf"/>
</dbReference>
<accession>A0ABW1RD94</accession>
<dbReference type="Proteomes" id="UP001596289">
    <property type="component" value="Unassembled WGS sequence"/>
</dbReference>
<evidence type="ECO:0000313" key="1">
    <source>
        <dbReference type="EMBL" id="MFC6169160.1"/>
    </source>
</evidence>
<gene>
    <name evidence="1" type="ORF">ACFQGP_00970</name>
</gene>
<sequence length="204" mass="23233">MVRKKEITRERILTTAYELVVTQGFANFTARSVAHAINCSTQPLYQEFRPMANLKHAILLKLQLYLSNDVFKQVITEDKMIDMALNYINFAEKNPQLYRAVFMEDHFGVNTMHDFTYNYGRQIMAEYAPAQQLSTAASENVITGMWVIAQGIASLVSSGFITISEKQTINLLQAALYDFIHNDRLEDGTITVNSLHTLDQLTKI</sequence>
<keyword evidence="2" id="KW-1185">Reference proteome</keyword>
<proteinExistence type="predicted"/>
<dbReference type="SUPFAM" id="SSF46689">
    <property type="entry name" value="Homeodomain-like"/>
    <property type="match status" value="1"/>
</dbReference>
<dbReference type="Gene3D" id="1.10.357.10">
    <property type="entry name" value="Tetracycline Repressor, domain 2"/>
    <property type="match status" value="1"/>
</dbReference>
<dbReference type="EMBL" id="JBHSSL010000007">
    <property type="protein sequence ID" value="MFC6169160.1"/>
    <property type="molecule type" value="Genomic_DNA"/>
</dbReference>
<dbReference type="SUPFAM" id="SSF48498">
    <property type="entry name" value="Tetracyclin repressor-like, C-terminal domain"/>
    <property type="match status" value="1"/>
</dbReference>
<evidence type="ECO:0000313" key="2">
    <source>
        <dbReference type="Proteomes" id="UP001596289"/>
    </source>
</evidence>
<organism evidence="1 2">
    <name type="scientific">Loigolactobacillus jiayinensis</name>
    <dbReference type="NCBI Taxonomy" id="2486016"/>
    <lineage>
        <taxon>Bacteria</taxon>
        <taxon>Bacillati</taxon>
        <taxon>Bacillota</taxon>
        <taxon>Bacilli</taxon>
        <taxon>Lactobacillales</taxon>
        <taxon>Lactobacillaceae</taxon>
        <taxon>Loigolactobacillus</taxon>
    </lineage>
</organism>
<comment type="caution">
    <text evidence="1">The sequence shown here is derived from an EMBL/GenBank/DDBJ whole genome shotgun (WGS) entry which is preliminary data.</text>
</comment>